<dbReference type="Proteomes" id="UP000712281">
    <property type="component" value="Unassembled WGS sequence"/>
</dbReference>
<dbReference type="EMBL" id="QGKW02001660">
    <property type="protein sequence ID" value="KAF2579008.1"/>
    <property type="molecule type" value="Genomic_DNA"/>
</dbReference>
<evidence type="ECO:0000313" key="1">
    <source>
        <dbReference type="EMBL" id="KAF2579008.1"/>
    </source>
</evidence>
<reference evidence="1" key="1">
    <citation type="submission" date="2019-12" db="EMBL/GenBank/DDBJ databases">
        <title>Genome sequencing and annotation of Brassica cretica.</title>
        <authorList>
            <person name="Studholme D.J."/>
            <person name="Sarris P.F."/>
        </authorList>
    </citation>
    <scope>NUCLEOTIDE SEQUENCE</scope>
    <source>
        <strain evidence="1">PFS-001/15</strain>
        <tissue evidence="1">Leaf</tissue>
    </source>
</reference>
<accession>A0A8S9JA79</accession>
<protein>
    <submittedName>
        <fullName evidence="1">Uncharacterized protein</fullName>
    </submittedName>
</protein>
<name>A0A8S9JA79_BRACR</name>
<comment type="caution">
    <text evidence="1">The sequence shown here is derived from an EMBL/GenBank/DDBJ whole genome shotgun (WGS) entry which is preliminary data.</text>
</comment>
<proteinExistence type="predicted"/>
<sequence length="182" mass="20491">MQWNETKVLNLARSSLRKSRTWKRLLDPGLSPGNLFSSRRHKYKRKVLYSNSEFAQGAIMGMRLKAGMGSSGFHKSTAQGHPSIDCGLPPGADCNVTLLRLAKNQGQSSTNVSTIFIRHGNYCSPQTTCPRNLLWYQESTRLSPGTKTNMLNIPPVKSQVTIPRRGKKLQLQHQNLKEHQVY</sequence>
<organism evidence="1 2">
    <name type="scientific">Brassica cretica</name>
    <name type="common">Mustard</name>
    <dbReference type="NCBI Taxonomy" id="69181"/>
    <lineage>
        <taxon>Eukaryota</taxon>
        <taxon>Viridiplantae</taxon>
        <taxon>Streptophyta</taxon>
        <taxon>Embryophyta</taxon>
        <taxon>Tracheophyta</taxon>
        <taxon>Spermatophyta</taxon>
        <taxon>Magnoliopsida</taxon>
        <taxon>eudicotyledons</taxon>
        <taxon>Gunneridae</taxon>
        <taxon>Pentapetalae</taxon>
        <taxon>rosids</taxon>
        <taxon>malvids</taxon>
        <taxon>Brassicales</taxon>
        <taxon>Brassicaceae</taxon>
        <taxon>Brassiceae</taxon>
        <taxon>Brassica</taxon>
    </lineage>
</organism>
<evidence type="ECO:0000313" key="2">
    <source>
        <dbReference type="Proteomes" id="UP000712281"/>
    </source>
</evidence>
<dbReference type="AlphaFoldDB" id="A0A8S9JA79"/>
<gene>
    <name evidence="1" type="ORF">F2Q68_00004512</name>
</gene>